<keyword evidence="2" id="KW-1185">Reference proteome</keyword>
<dbReference type="EMBL" id="CP118109">
    <property type="protein sequence ID" value="WDI05123.1"/>
    <property type="molecule type" value="Genomic_DNA"/>
</dbReference>
<sequence>MEQPTLFDMDEDMKEKQLPVDEETGAAAKEEVKKVQEEYTEEELNIPVFEGGPTRRIVEEWKKEHKRIYFTPFSDGVYIWRTLTRPEYRNIIENKDLNTMDREDHMTSTCLLHPRMTLEEVRSDSAGRPSVLSEMIMSQSAFVAQSAPIQL</sequence>
<gene>
    <name evidence="1" type="ORF">PUW25_25280</name>
</gene>
<accession>A0ABY7XH82</accession>
<geneLocation type="plasmid" evidence="1 2">
    <name>unnamed1</name>
</geneLocation>
<organism evidence="1 2">
    <name type="scientific">Paenibacillus urinalis</name>
    <dbReference type="NCBI Taxonomy" id="521520"/>
    <lineage>
        <taxon>Bacteria</taxon>
        <taxon>Bacillati</taxon>
        <taxon>Bacillota</taxon>
        <taxon>Bacilli</taxon>
        <taxon>Bacillales</taxon>
        <taxon>Paenibacillaceae</taxon>
        <taxon>Paenibacillus</taxon>
    </lineage>
</organism>
<dbReference type="RefSeq" id="WP_274338716.1">
    <property type="nucleotide sequence ID" value="NZ_CP118109.1"/>
</dbReference>
<keyword evidence="1" id="KW-0614">Plasmid</keyword>
<evidence type="ECO:0000313" key="1">
    <source>
        <dbReference type="EMBL" id="WDI05123.1"/>
    </source>
</evidence>
<evidence type="ECO:0000313" key="2">
    <source>
        <dbReference type="Proteomes" id="UP001221519"/>
    </source>
</evidence>
<dbReference type="Proteomes" id="UP001221519">
    <property type="component" value="Plasmid unnamed1"/>
</dbReference>
<protein>
    <submittedName>
        <fullName evidence="1">Uncharacterized protein</fullName>
    </submittedName>
</protein>
<proteinExistence type="predicted"/>
<reference evidence="1 2" key="1">
    <citation type="submission" date="2023-02" db="EMBL/GenBank/DDBJ databases">
        <title>Pathogen: clinical or host-associated sample.</title>
        <authorList>
            <person name="Hergert J."/>
            <person name="Casey R."/>
            <person name="Wagner J."/>
            <person name="Young E.L."/>
            <person name="Oakeson K.F."/>
        </authorList>
    </citation>
    <scope>NUCLEOTIDE SEQUENCE [LARGE SCALE GENOMIC DNA]</scope>
    <source>
        <strain evidence="1 2">2022CK-00829</strain>
        <plasmid evidence="1 2">unnamed1</plasmid>
    </source>
</reference>
<name>A0ABY7XH82_9BACL</name>